<dbReference type="Proteomes" id="UP000289738">
    <property type="component" value="Chromosome A05"/>
</dbReference>
<name>A0A445D617_ARAHY</name>
<dbReference type="STRING" id="3818.A0A445D617"/>
<reference evidence="2 3" key="1">
    <citation type="submission" date="2019-01" db="EMBL/GenBank/DDBJ databases">
        <title>Sequencing of cultivated peanut Arachis hypogaea provides insights into genome evolution and oil improvement.</title>
        <authorList>
            <person name="Chen X."/>
        </authorList>
    </citation>
    <scope>NUCLEOTIDE SEQUENCE [LARGE SCALE GENOMIC DNA]</scope>
    <source>
        <strain evidence="3">cv. Fuhuasheng</strain>
        <strain evidence="2">GDAAS-fuhuasheng2018</strain>
        <tissue evidence="2">Leaves</tissue>
    </source>
</reference>
<keyword evidence="3" id="KW-1185">Reference proteome</keyword>
<feature type="region of interest" description="Disordered" evidence="1">
    <location>
        <begin position="1"/>
        <end position="60"/>
    </location>
</feature>
<dbReference type="PANTHER" id="PTHR33973:SF4">
    <property type="entry name" value="OS07G0153300 PROTEIN"/>
    <property type="match status" value="1"/>
</dbReference>
<evidence type="ECO:0000256" key="1">
    <source>
        <dbReference type="SAM" id="MobiDB-lite"/>
    </source>
</evidence>
<organism evidence="2 3">
    <name type="scientific">Arachis hypogaea</name>
    <name type="common">Peanut</name>
    <dbReference type="NCBI Taxonomy" id="3818"/>
    <lineage>
        <taxon>Eukaryota</taxon>
        <taxon>Viridiplantae</taxon>
        <taxon>Streptophyta</taxon>
        <taxon>Embryophyta</taxon>
        <taxon>Tracheophyta</taxon>
        <taxon>Spermatophyta</taxon>
        <taxon>Magnoliopsida</taxon>
        <taxon>eudicotyledons</taxon>
        <taxon>Gunneridae</taxon>
        <taxon>Pentapetalae</taxon>
        <taxon>rosids</taxon>
        <taxon>fabids</taxon>
        <taxon>Fabales</taxon>
        <taxon>Fabaceae</taxon>
        <taxon>Papilionoideae</taxon>
        <taxon>50 kb inversion clade</taxon>
        <taxon>dalbergioids sensu lato</taxon>
        <taxon>Dalbergieae</taxon>
        <taxon>Pterocarpus clade</taxon>
        <taxon>Arachis</taxon>
    </lineage>
</organism>
<dbReference type="AlphaFoldDB" id="A0A445D617"/>
<protein>
    <submittedName>
        <fullName evidence="2">Uncharacterized protein</fullName>
    </submittedName>
</protein>
<dbReference type="EMBL" id="SDMP01000005">
    <property type="protein sequence ID" value="RYR58571.1"/>
    <property type="molecule type" value="Genomic_DNA"/>
</dbReference>
<comment type="caution">
    <text evidence="2">The sequence shown here is derived from an EMBL/GenBank/DDBJ whole genome shotgun (WGS) entry which is preliminary data.</text>
</comment>
<evidence type="ECO:0000313" key="3">
    <source>
        <dbReference type="Proteomes" id="UP000289738"/>
    </source>
</evidence>
<feature type="compositionally biased region" description="Basic and acidic residues" evidence="1">
    <location>
        <begin position="88"/>
        <end position="99"/>
    </location>
</feature>
<accession>A0A445D617</accession>
<dbReference type="EMBL" id="SDMP01000005">
    <property type="protein sequence ID" value="RYR58573.1"/>
    <property type="molecule type" value="Genomic_DNA"/>
</dbReference>
<proteinExistence type="predicted"/>
<feature type="region of interest" description="Disordered" evidence="1">
    <location>
        <begin position="88"/>
        <end position="108"/>
    </location>
</feature>
<dbReference type="EMBL" id="SDMP01000005">
    <property type="protein sequence ID" value="RYR58572.1"/>
    <property type="molecule type" value="Genomic_DNA"/>
</dbReference>
<sequence>MEETSSEPQAKFLETSFVDKQEVEEIQQPRKPEEELKPQEPREIINKDPPDTGITKTPLEEEKRIGKKFRERLLLLLLQRPRVETRDGISITKRDKEQISRASSSPTPEKTRRRAILFILLLTIPPSVGYEQNPLSVYYCYDVEGTSTCLNKCIAKVTNTPWGERVSFIFNPHFDLVAKSFHVSPFMICLSSAFCWCHFYISR</sequence>
<feature type="compositionally biased region" description="Basic and acidic residues" evidence="1">
    <location>
        <begin position="17"/>
        <end position="50"/>
    </location>
</feature>
<dbReference type="EMBL" id="SDMP01000005">
    <property type="protein sequence ID" value="RYR58574.1"/>
    <property type="molecule type" value="Genomic_DNA"/>
</dbReference>
<evidence type="ECO:0000313" key="2">
    <source>
        <dbReference type="EMBL" id="RYR58571.1"/>
    </source>
</evidence>
<dbReference type="InterPro" id="IPR010775">
    <property type="entry name" value="DUF1365"/>
</dbReference>
<dbReference type="Pfam" id="PF07103">
    <property type="entry name" value="DUF1365"/>
    <property type="match status" value="1"/>
</dbReference>
<dbReference type="PANTHER" id="PTHR33973">
    <property type="entry name" value="OS07G0153300 PROTEIN"/>
    <property type="match status" value="1"/>
</dbReference>
<gene>
    <name evidence="2" type="ORF">Ahy_A05g024412</name>
</gene>